<dbReference type="InterPro" id="IPR027417">
    <property type="entry name" value="P-loop_NTPase"/>
</dbReference>
<dbReference type="GO" id="GO:0016787">
    <property type="term" value="F:hydrolase activity"/>
    <property type="evidence" value="ECO:0007669"/>
    <property type="project" value="UniProtKB-KW"/>
</dbReference>
<dbReference type="AlphaFoldDB" id="A0A8E0S3U0"/>
<proteinExistence type="predicted"/>
<dbReference type="Gene3D" id="3.40.50.300">
    <property type="entry name" value="P-loop containing nucleotide triphosphate hydrolases"/>
    <property type="match status" value="1"/>
</dbReference>
<keyword evidence="2" id="KW-0378">Hydrolase</keyword>
<keyword evidence="1" id="KW-0547">Nucleotide-binding</keyword>
<dbReference type="GO" id="GO:0005524">
    <property type="term" value="F:ATP binding"/>
    <property type="evidence" value="ECO:0007669"/>
    <property type="project" value="UniProtKB-KW"/>
</dbReference>
<dbReference type="GO" id="GO:0003723">
    <property type="term" value="F:RNA binding"/>
    <property type="evidence" value="ECO:0007669"/>
    <property type="project" value="TreeGrafter"/>
</dbReference>
<organism evidence="5 6">
    <name type="scientific">Fasciolopsis buskii</name>
    <dbReference type="NCBI Taxonomy" id="27845"/>
    <lineage>
        <taxon>Eukaryota</taxon>
        <taxon>Metazoa</taxon>
        <taxon>Spiralia</taxon>
        <taxon>Lophotrochozoa</taxon>
        <taxon>Platyhelminthes</taxon>
        <taxon>Trematoda</taxon>
        <taxon>Digenea</taxon>
        <taxon>Plagiorchiida</taxon>
        <taxon>Echinostomata</taxon>
        <taxon>Echinostomatoidea</taxon>
        <taxon>Fasciolidae</taxon>
        <taxon>Fasciolopsis</taxon>
    </lineage>
</organism>
<evidence type="ECO:0000313" key="5">
    <source>
        <dbReference type="EMBL" id="KAA0200539.1"/>
    </source>
</evidence>
<comment type="caution">
    <text evidence="5">The sequence shown here is derived from an EMBL/GenBank/DDBJ whole genome shotgun (WGS) entry which is preliminary data.</text>
</comment>
<dbReference type="GO" id="GO:0004386">
    <property type="term" value="F:helicase activity"/>
    <property type="evidence" value="ECO:0007669"/>
    <property type="project" value="UniProtKB-KW"/>
</dbReference>
<dbReference type="EMBL" id="LUCM01000447">
    <property type="protein sequence ID" value="KAA0200539.1"/>
    <property type="molecule type" value="Genomic_DNA"/>
</dbReference>
<dbReference type="SUPFAM" id="SSF52540">
    <property type="entry name" value="P-loop containing nucleoside triphosphate hydrolases"/>
    <property type="match status" value="1"/>
</dbReference>
<keyword evidence="6" id="KW-1185">Reference proteome</keyword>
<keyword evidence="3 5" id="KW-0347">Helicase</keyword>
<evidence type="ECO:0000256" key="4">
    <source>
        <dbReference type="ARBA" id="ARBA00022840"/>
    </source>
</evidence>
<accession>A0A8E0S3U0</accession>
<name>A0A8E0S3U0_9TREM</name>
<dbReference type="Proteomes" id="UP000728185">
    <property type="component" value="Unassembled WGS sequence"/>
</dbReference>
<protein>
    <submittedName>
        <fullName evidence="5">Putative ATP-dependent RNA helicase YTHDC2</fullName>
    </submittedName>
</protein>
<dbReference type="PANTHER" id="PTHR18934">
    <property type="entry name" value="ATP-DEPENDENT RNA HELICASE"/>
    <property type="match status" value="1"/>
</dbReference>
<reference evidence="5" key="1">
    <citation type="submission" date="2019-05" db="EMBL/GenBank/DDBJ databases">
        <title>Annotation for the trematode Fasciolopsis buski.</title>
        <authorList>
            <person name="Choi Y.-J."/>
        </authorList>
    </citation>
    <scope>NUCLEOTIDE SEQUENCE</scope>
    <source>
        <strain evidence="5">HT</strain>
        <tissue evidence="5">Whole worm</tissue>
    </source>
</reference>
<sequence length="75" mass="8529">MLVADLSRVYAKPPDGYRKIILSSNIAESCMSFDDVRYVIDCGLDCTKDYVPSLKSTVLRNIWISKSIAIQRQTR</sequence>
<keyword evidence="4" id="KW-0067">ATP-binding</keyword>
<dbReference type="OrthoDB" id="5600252at2759"/>
<evidence type="ECO:0000256" key="1">
    <source>
        <dbReference type="ARBA" id="ARBA00022741"/>
    </source>
</evidence>
<evidence type="ECO:0000256" key="2">
    <source>
        <dbReference type="ARBA" id="ARBA00022801"/>
    </source>
</evidence>
<dbReference type="PANTHER" id="PTHR18934:SF99">
    <property type="entry name" value="ATP-DEPENDENT RNA HELICASE DHX37-RELATED"/>
    <property type="match status" value="1"/>
</dbReference>
<evidence type="ECO:0000256" key="3">
    <source>
        <dbReference type="ARBA" id="ARBA00022806"/>
    </source>
</evidence>
<gene>
    <name evidence="5" type="ORF">FBUS_11013</name>
</gene>
<evidence type="ECO:0000313" key="6">
    <source>
        <dbReference type="Proteomes" id="UP000728185"/>
    </source>
</evidence>